<dbReference type="PROSITE" id="PS50293">
    <property type="entry name" value="TPR_REGION"/>
    <property type="match status" value="1"/>
</dbReference>
<dbReference type="Pfam" id="PF13181">
    <property type="entry name" value="TPR_8"/>
    <property type="match status" value="1"/>
</dbReference>
<accession>A0A6G1QRN3</accession>
<name>A0A6G1QRN3_CHAAH</name>
<feature type="repeat" description="TPR" evidence="5">
    <location>
        <begin position="136"/>
        <end position="169"/>
    </location>
</feature>
<dbReference type="SMART" id="SM00028">
    <property type="entry name" value="TPR"/>
    <property type="match status" value="6"/>
</dbReference>
<dbReference type="PANTHER" id="PTHR46423">
    <property type="entry name" value="RNA POLYMERASE II-ASSOCIATED PROTEIN 3"/>
    <property type="match status" value="1"/>
</dbReference>
<gene>
    <name evidence="8" type="ORF">EXN66_Car020644</name>
</gene>
<dbReference type="GO" id="GO:0101031">
    <property type="term" value="C:protein folding chaperone complex"/>
    <property type="evidence" value="ECO:0007669"/>
    <property type="project" value="TreeGrafter"/>
</dbReference>
<dbReference type="SUPFAM" id="SSF48452">
    <property type="entry name" value="TPR-like"/>
    <property type="match status" value="2"/>
</dbReference>
<evidence type="ECO:0000259" key="7">
    <source>
        <dbReference type="Pfam" id="PF13877"/>
    </source>
</evidence>
<dbReference type="Proteomes" id="UP000503349">
    <property type="component" value="Chromosome 21"/>
</dbReference>
<proteinExistence type="inferred from homology"/>
<evidence type="ECO:0000313" key="8">
    <source>
        <dbReference type="EMBL" id="KAF3704953.1"/>
    </source>
</evidence>
<keyword evidence="9" id="KW-1185">Reference proteome</keyword>
<keyword evidence="1" id="KW-0677">Repeat</keyword>
<dbReference type="Pfam" id="PF13877">
    <property type="entry name" value="RPAP3_C"/>
    <property type="match status" value="1"/>
</dbReference>
<comment type="similarity">
    <text evidence="3">Belongs to the RPAP3 family.</text>
</comment>
<sequence length="654" mass="73537">MSGGNKAIELQLQMRQNAEDLHSFMNELESWETAIKKKDEELRTGGSHHVQQKLPPVRNKDYKAKMREKKKKKEPTGNGDAKPKEAKQNSRIKAYDYQSWDKFDVDKVMAAMDKEESPAESNESDSEEAAADQERALTEKEKGNNFFKDGKYDDAIECYTRGMSADPYNPVLPTNRATTFFRLKKYAVAESDCNLAIALDSNYYKAYARRGAARVALNKYESALEDYEMVLKLDPGNREAQNELKKIKEALGNQVPAFQRKATQEQEDSIVDPDRQRLVVEQQKRQEAVTQKDIGNAYFKEGKYEAAVECYSRGMEADSMNVLLPANRAMAFLKLERYKEAEEDCTKAISLDGAYAKAFARRATARVALGKLEMAKQDFQAVLKLEPGNKQALNELQKLQIDVGSSGLLQTVDNSQRRTVQPIDKPPHLRSTKPLRRIEIEEVSGKMVIPEVESGWSKSFAEGVVGEAEDRSSPLSSSPSAKMIKIEEVADVPSHSLEQLPASTQRKQSEPKGLSHPSESSTGPLAVATDLPPPPSNSFQLEADLRKIGSQPEVIYRYLRQIKPDAYLKIFCNSLEPDILSQILRTLHAFYIKHEAPTLTLQILSSLASVRRFDMAVMFMSSPETKVLKELFEFLHQAELEGSSIASLQKKYGV</sequence>
<evidence type="ECO:0000256" key="6">
    <source>
        <dbReference type="SAM" id="MobiDB-lite"/>
    </source>
</evidence>
<dbReference type="Gene3D" id="1.25.40.10">
    <property type="entry name" value="Tetratricopeptide repeat domain"/>
    <property type="match status" value="2"/>
</dbReference>
<feature type="compositionally biased region" description="Acidic residues" evidence="6">
    <location>
        <begin position="122"/>
        <end position="131"/>
    </location>
</feature>
<feature type="region of interest" description="Disordered" evidence="6">
    <location>
        <begin position="113"/>
        <end position="144"/>
    </location>
</feature>
<feature type="repeat" description="TPR" evidence="5">
    <location>
        <begin position="288"/>
        <end position="321"/>
    </location>
</feature>
<reference evidence="9" key="2">
    <citation type="submission" date="2019-02" db="EMBL/GenBank/DDBJ databases">
        <title>Opniocepnalus argus Var Kimnra genome.</title>
        <authorList>
            <person name="Zhou C."/>
            <person name="Xiao S."/>
        </authorList>
    </citation>
    <scope>NUCLEOTIDE SEQUENCE [LARGE SCALE GENOMIC DNA]</scope>
</reference>
<evidence type="ECO:0000256" key="5">
    <source>
        <dbReference type="PROSITE-ProRule" id="PRU00339"/>
    </source>
</evidence>
<dbReference type="InterPro" id="IPR019734">
    <property type="entry name" value="TPR_rpt"/>
</dbReference>
<feature type="repeat" description="TPR" evidence="5">
    <location>
        <begin position="356"/>
        <end position="389"/>
    </location>
</feature>
<feature type="domain" description="RNA-polymerase II-associated protein 3-like C-terminal" evidence="7">
    <location>
        <begin position="534"/>
        <end position="624"/>
    </location>
</feature>
<organism evidence="8 9">
    <name type="scientific">Channa argus</name>
    <name type="common">Northern snakehead</name>
    <name type="synonym">Ophicephalus argus</name>
    <dbReference type="NCBI Taxonomy" id="215402"/>
    <lineage>
        <taxon>Eukaryota</taxon>
        <taxon>Metazoa</taxon>
        <taxon>Chordata</taxon>
        <taxon>Craniata</taxon>
        <taxon>Vertebrata</taxon>
        <taxon>Euteleostomi</taxon>
        <taxon>Actinopterygii</taxon>
        <taxon>Neopterygii</taxon>
        <taxon>Teleostei</taxon>
        <taxon>Neoteleostei</taxon>
        <taxon>Acanthomorphata</taxon>
        <taxon>Anabantaria</taxon>
        <taxon>Anabantiformes</taxon>
        <taxon>Channoidei</taxon>
        <taxon>Channidae</taxon>
        <taxon>Channa</taxon>
    </lineage>
</organism>
<dbReference type="Pfam" id="PF13432">
    <property type="entry name" value="TPR_16"/>
    <property type="match status" value="1"/>
</dbReference>
<dbReference type="PANTHER" id="PTHR46423:SF1">
    <property type="entry name" value="RNA POLYMERASE II-ASSOCIATED PROTEIN 3"/>
    <property type="match status" value="1"/>
</dbReference>
<evidence type="ECO:0000256" key="4">
    <source>
        <dbReference type="ARBA" id="ARBA00040133"/>
    </source>
</evidence>
<reference evidence="8 9" key="1">
    <citation type="submission" date="2019-02" db="EMBL/GenBank/DDBJ databases">
        <title>Opniocepnalus argus genome.</title>
        <authorList>
            <person name="Zhou C."/>
            <person name="Xiao S."/>
        </authorList>
    </citation>
    <scope>NUCLEOTIDE SEQUENCE [LARGE SCALE GENOMIC DNA]</scope>
    <source>
        <strain evidence="8">OARG1902GOOAL</strain>
        <tissue evidence="8">Muscle</tissue>
    </source>
</reference>
<protein>
    <recommendedName>
        <fullName evidence="4">RNA polymerase II-associated protein 3</fullName>
    </recommendedName>
</protein>
<dbReference type="InterPro" id="IPR011990">
    <property type="entry name" value="TPR-like_helical_dom_sf"/>
</dbReference>
<dbReference type="InterPro" id="IPR051966">
    <property type="entry name" value="RPAP3"/>
</dbReference>
<evidence type="ECO:0000256" key="1">
    <source>
        <dbReference type="ARBA" id="ARBA00022737"/>
    </source>
</evidence>
<feature type="region of interest" description="Disordered" evidence="6">
    <location>
        <begin position="499"/>
        <end position="538"/>
    </location>
</feature>
<dbReference type="AlphaFoldDB" id="A0A6G1QRN3"/>
<feature type="compositionally biased region" description="Basic and acidic residues" evidence="6">
    <location>
        <begin position="132"/>
        <end position="144"/>
    </location>
</feature>
<dbReference type="InterPro" id="IPR025986">
    <property type="entry name" value="RPAP3-like_C"/>
</dbReference>
<dbReference type="PROSITE" id="PS50005">
    <property type="entry name" value="TPR"/>
    <property type="match status" value="4"/>
</dbReference>
<keyword evidence="2 5" id="KW-0802">TPR repeat</keyword>
<evidence type="ECO:0000313" key="9">
    <source>
        <dbReference type="Proteomes" id="UP000503349"/>
    </source>
</evidence>
<evidence type="ECO:0000256" key="2">
    <source>
        <dbReference type="ARBA" id="ARBA00022803"/>
    </source>
</evidence>
<dbReference type="EMBL" id="CM015732">
    <property type="protein sequence ID" value="KAF3704953.1"/>
    <property type="molecule type" value="Genomic_DNA"/>
</dbReference>
<feature type="repeat" description="TPR" evidence="5">
    <location>
        <begin position="204"/>
        <end position="237"/>
    </location>
</feature>
<evidence type="ECO:0000256" key="3">
    <source>
        <dbReference type="ARBA" id="ARBA00038275"/>
    </source>
</evidence>
<feature type="region of interest" description="Disordered" evidence="6">
    <location>
        <begin position="39"/>
        <end position="91"/>
    </location>
</feature>
<dbReference type="Pfam" id="PF00515">
    <property type="entry name" value="TPR_1"/>
    <property type="match status" value="1"/>
</dbReference>